<dbReference type="Pfam" id="PF16363">
    <property type="entry name" value="GDP_Man_Dehyd"/>
    <property type="match status" value="1"/>
</dbReference>
<dbReference type="InterPro" id="IPR016040">
    <property type="entry name" value="NAD(P)-bd_dom"/>
</dbReference>
<evidence type="ECO:0000313" key="5">
    <source>
        <dbReference type="Proteomes" id="UP001648503"/>
    </source>
</evidence>
<dbReference type="Proteomes" id="UP001648503">
    <property type="component" value="Unassembled WGS sequence"/>
</dbReference>
<dbReference type="Gene3D" id="3.40.50.720">
    <property type="entry name" value="NAD(P)-binding Rossmann-like Domain"/>
    <property type="match status" value="1"/>
</dbReference>
<sequence>MSLTYLVTGGAGFIGSHTAEALLRRGDSVLVVDEMNDYYSLRQKQHNLDKLAAAASHCNSVFKFYQGSCEDEAFMAIIFETEHIDRVCHLAARAGVRPSIKNPHLYIQANVTATVTLLELARLHSITNFVYASSSSVYGSSTKVPFAESDATDCPVSPYAATKKSCELMAATYNHLYALPTIGLRFFTVYGPRGRPDMAPFLFVDHISRGLPINKFGNGTSCRDYTYISDIVSGILASLDSPRKDAAIFNLGNSTTVSLEEFISVIESTVGEKAIINQLPEQPGDVPRTFADLTLSSRELGYKPTTDIRTGMRLFVDWYRSEYPTLDMGLEYSPSQISIEVSSPSAPAYTQISSESPVTINAASLRPRSSLHSLSKVSTSCNILQSPSPPPSECLVSEYAMSASEE</sequence>
<keyword evidence="5" id="KW-1185">Reference proteome</keyword>
<evidence type="ECO:0000256" key="2">
    <source>
        <dbReference type="ARBA" id="ARBA00023027"/>
    </source>
</evidence>
<proteinExistence type="inferred from homology"/>
<accession>A0ABQ8FA54</accession>
<dbReference type="PANTHER" id="PTHR43574">
    <property type="entry name" value="EPIMERASE-RELATED"/>
    <property type="match status" value="1"/>
</dbReference>
<gene>
    <name evidence="4" type="ORF">BASA50_007484</name>
</gene>
<comment type="similarity">
    <text evidence="1">Belongs to the NAD(P)-dependent epimerase/dehydratase family.</text>
</comment>
<dbReference type="PRINTS" id="PR01713">
    <property type="entry name" value="NUCEPIMERASE"/>
</dbReference>
<dbReference type="Gene3D" id="3.90.25.10">
    <property type="entry name" value="UDP-galactose 4-epimerase, domain 1"/>
    <property type="match status" value="1"/>
</dbReference>
<organism evidence="4 5">
    <name type="scientific">Batrachochytrium salamandrivorans</name>
    <dbReference type="NCBI Taxonomy" id="1357716"/>
    <lineage>
        <taxon>Eukaryota</taxon>
        <taxon>Fungi</taxon>
        <taxon>Fungi incertae sedis</taxon>
        <taxon>Chytridiomycota</taxon>
        <taxon>Chytridiomycota incertae sedis</taxon>
        <taxon>Chytridiomycetes</taxon>
        <taxon>Rhizophydiales</taxon>
        <taxon>Rhizophydiales incertae sedis</taxon>
        <taxon>Batrachochytrium</taxon>
    </lineage>
</organism>
<evidence type="ECO:0000313" key="4">
    <source>
        <dbReference type="EMBL" id="KAH6593277.1"/>
    </source>
</evidence>
<reference evidence="4 5" key="1">
    <citation type="submission" date="2021-02" db="EMBL/GenBank/DDBJ databases">
        <title>Variation within the Batrachochytrium salamandrivorans European outbreak.</title>
        <authorList>
            <person name="Kelly M."/>
            <person name="Pasmans F."/>
            <person name="Shea T.P."/>
            <person name="Munoz J.F."/>
            <person name="Carranza S."/>
            <person name="Cuomo C.A."/>
            <person name="Martel A."/>
        </authorList>
    </citation>
    <scope>NUCLEOTIDE SEQUENCE [LARGE SCALE GENOMIC DNA]</scope>
    <source>
        <strain evidence="4 5">AMFP18/2</strain>
    </source>
</reference>
<dbReference type="InterPro" id="IPR036291">
    <property type="entry name" value="NAD(P)-bd_dom_sf"/>
</dbReference>
<evidence type="ECO:0000259" key="3">
    <source>
        <dbReference type="Pfam" id="PF16363"/>
    </source>
</evidence>
<dbReference type="SUPFAM" id="SSF51735">
    <property type="entry name" value="NAD(P)-binding Rossmann-fold domains"/>
    <property type="match status" value="1"/>
</dbReference>
<name>A0ABQ8FA54_9FUNG</name>
<comment type="caution">
    <text evidence="4">The sequence shown here is derived from an EMBL/GenBank/DDBJ whole genome shotgun (WGS) entry which is preliminary data.</text>
</comment>
<protein>
    <recommendedName>
        <fullName evidence="3">NAD(P)-binding domain-containing protein</fullName>
    </recommendedName>
</protein>
<keyword evidence="2" id="KW-0520">NAD</keyword>
<evidence type="ECO:0000256" key="1">
    <source>
        <dbReference type="ARBA" id="ARBA00007637"/>
    </source>
</evidence>
<dbReference type="EMBL" id="JAFCIX010000357">
    <property type="protein sequence ID" value="KAH6593277.1"/>
    <property type="molecule type" value="Genomic_DNA"/>
</dbReference>
<feature type="domain" description="NAD(P)-binding" evidence="3">
    <location>
        <begin position="6"/>
        <end position="313"/>
    </location>
</feature>